<accession>L8PB00</accession>
<dbReference type="PATRIC" id="fig|1160705.3.peg.5625"/>
<organism evidence="2 3">
    <name type="scientific">Streptomyces viridochromogenes Tue57</name>
    <dbReference type="NCBI Taxonomy" id="1160705"/>
    <lineage>
        <taxon>Bacteria</taxon>
        <taxon>Bacillati</taxon>
        <taxon>Actinomycetota</taxon>
        <taxon>Actinomycetes</taxon>
        <taxon>Kitasatosporales</taxon>
        <taxon>Streptomycetaceae</taxon>
        <taxon>Streptomyces</taxon>
    </lineage>
</organism>
<dbReference type="Pfam" id="PF01323">
    <property type="entry name" value="DSBA"/>
    <property type="match status" value="1"/>
</dbReference>
<proteinExistence type="predicted"/>
<evidence type="ECO:0000259" key="1">
    <source>
        <dbReference type="Pfam" id="PF01323"/>
    </source>
</evidence>
<dbReference type="AlphaFoldDB" id="L8PB00"/>
<evidence type="ECO:0000313" key="3">
    <source>
        <dbReference type="Proteomes" id="UP000011205"/>
    </source>
</evidence>
<evidence type="ECO:0000313" key="2">
    <source>
        <dbReference type="EMBL" id="ELS53363.1"/>
    </source>
</evidence>
<sequence length="247" mass="26364">MMTQQADPESLYSSDPAVVTVWSDIGCPWATLALHTLHAAARERGRDVLVDHRVFPLELFNSEPTPKPIIDAETVAIGAKVPELGWRMWPGPDWRYPVTTLPAMEAVQAAKADAVGGLPASDQLDGALRHAFYGQGRCIGITSEILAVAAECPLVDEAALAAALERGTARAAIHRDLAVARGPRVQGSPHLFTAAGTDVHNPGAVFRWTGNPYEGGFPNFLSYSRDWAEELLDVLDKVAPGAPAQAG</sequence>
<reference evidence="2 3" key="1">
    <citation type="journal article" date="2013" name="Genome Announc.">
        <title>Draft Genome Sequence of Streptomyces viridochromogenes Strain Tu57, Producer of Avilamycin.</title>
        <authorList>
            <person name="Gruning B.A."/>
            <person name="Erxleben A."/>
            <person name="Hahnlein A."/>
            <person name="Gunther S."/>
        </authorList>
    </citation>
    <scope>NUCLEOTIDE SEQUENCE [LARGE SCALE GENOMIC DNA]</scope>
    <source>
        <strain evidence="2 3">Tue57</strain>
    </source>
</reference>
<name>L8PB00_STRVR</name>
<dbReference type="InterPro" id="IPR001853">
    <property type="entry name" value="DSBA-like_thioredoxin_dom"/>
</dbReference>
<feature type="domain" description="DSBA-like thioredoxin" evidence="1">
    <location>
        <begin position="19"/>
        <end position="193"/>
    </location>
</feature>
<dbReference type="EMBL" id="AMLP01000169">
    <property type="protein sequence ID" value="ELS53363.1"/>
    <property type="molecule type" value="Genomic_DNA"/>
</dbReference>
<dbReference type="Proteomes" id="UP000011205">
    <property type="component" value="Unassembled WGS sequence"/>
</dbReference>
<protein>
    <recommendedName>
        <fullName evidence="1">DSBA-like thioredoxin domain-containing protein</fullName>
    </recommendedName>
</protein>
<dbReference type="InterPro" id="IPR036249">
    <property type="entry name" value="Thioredoxin-like_sf"/>
</dbReference>
<gene>
    <name evidence="2" type="ORF">STVIR_5688</name>
</gene>
<dbReference type="SUPFAM" id="SSF52833">
    <property type="entry name" value="Thioredoxin-like"/>
    <property type="match status" value="1"/>
</dbReference>
<comment type="caution">
    <text evidence="2">The sequence shown here is derived from an EMBL/GenBank/DDBJ whole genome shotgun (WGS) entry which is preliminary data.</text>
</comment>
<dbReference type="GO" id="GO:0016491">
    <property type="term" value="F:oxidoreductase activity"/>
    <property type="evidence" value="ECO:0007669"/>
    <property type="project" value="InterPro"/>
</dbReference>
<dbReference type="Gene3D" id="3.40.30.10">
    <property type="entry name" value="Glutaredoxin"/>
    <property type="match status" value="1"/>
</dbReference>